<dbReference type="GO" id="GO:0043709">
    <property type="term" value="P:cell adhesion involved in single-species biofilm formation"/>
    <property type="evidence" value="ECO:0007669"/>
    <property type="project" value="TreeGrafter"/>
</dbReference>
<dbReference type="GO" id="GO:0052621">
    <property type="term" value="F:diguanylate cyclase activity"/>
    <property type="evidence" value="ECO:0007669"/>
    <property type="project" value="TreeGrafter"/>
</dbReference>
<dbReference type="NCBIfam" id="TIGR00254">
    <property type="entry name" value="GGDEF"/>
    <property type="match status" value="1"/>
</dbReference>
<organism evidence="2 3">
    <name type="scientific">Paractinoplanes rishiriensis</name>
    <dbReference type="NCBI Taxonomy" id="1050105"/>
    <lineage>
        <taxon>Bacteria</taxon>
        <taxon>Bacillati</taxon>
        <taxon>Actinomycetota</taxon>
        <taxon>Actinomycetes</taxon>
        <taxon>Micromonosporales</taxon>
        <taxon>Micromonosporaceae</taxon>
        <taxon>Paractinoplanes</taxon>
    </lineage>
</organism>
<evidence type="ECO:0000259" key="1">
    <source>
        <dbReference type="PROSITE" id="PS50887"/>
    </source>
</evidence>
<dbReference type="PANTHER" id="PTHR45138:SF9">
    <property type="entry name" value="DIGUANYLATE CYCLASE DGCM-RELATED"/>
    <property type="match status" value="1"/>
</dbReference>
<protein>
    <recommendedName>
        <fullName evidence="1">GGDEF domain-containing protein</fullName>
    </recommendedName>
</protein>
<comment type="caution">
    <text evidence="2">The sequence shown here is derived from an EMBL/GenBank/DDBJ whole genome shotgun (WGS) entry which is preliminary data.</text>
</comment>
<dbReference type="GO" id="GO:0005886">
    <property type="term" value="C:plasma membrane"/>
    <property type="evidence" value="ECO:0007669"/>
    <property type="project" value="TreeGrafter"/>
</dbReference>
<evidence type="ECO:0000313" key="2">
    <source>
        <dbReference type="EMBL" id="GIE93492.1"/>
    </source>
</evidence>
<dbReference type="CDD" id="cd01949">
    <property type="entry name" value="GGDEF"/>
    <property type="match status" value="1"/>
</dbReference>
<dbReference type="InterPro" id="IPR029787">
    <property type="entry name" value="Nucleotide_cyclase"/>
</dbReference>
<accession>A0A919JUA8</accession>
<feature type="domain" description="GGDEF" evidence="1">
    <location>
        <begin position="1"/>
        <end position="117"/>
    </location>
</feature>
<proteinExistence type="predicted"/>
<evidence type="ECO:0000313" key="3">
    <source>
        <dbReference type="Proteomes" id="UP000636960"/>
    </source>
</evidence>
<dbReference type="PANTHER" id="PTHR45138">
    <property type="entry name" value="REGULATORY COMPONENTS OF SENSORY TRANSDUCTION SYSTEM"/>
    <property type="match status" value="1"/>
</dbReference>
<dbReference type="PROSITE" id="PS50887">
    <property type="entry name" value="GGDEF"/>
    <property type="match status" value="1"/>
</dbReference>
<keyword evidence="3" id="KW-1185">Reference proteome</keyword>
<dbReference type="AlphaFoldDB" id="A0A919JUA8"/>
<dbReference type="InterPro" id="IPR043128">
    <property type="entry name" value="Rev_trsase/Diguanyl_cyclase"/>
</dbReference>
<dbReference type="Pfam" id="PF00990">
    <property type="entry name" value="GGDEF"/>
    <property type="match status" value="1"/>
</dbReference>
<dbReference type="EMBL" id="BOMV01000007">
    <property type="protein sequence ID" value="GIE93492.1"/>
    <property type="molecule type" value="Genomic_DNA"/>
</dbReference>
<dbReference type="InterPro" id="IPR000160">
    <property type="entry name" value="GGDEF_dom"/>
</dbReference>
<dbReference type="GO" id="GO:1902201">
    <property type="term" value="P:negative regulation of bacterial-type flagellum-dependent cell motility"/>
    <property type="evidence" value="ECO:0007669"/>
    <property type="project" value="TreeGrafter"/>
</dbReference>
<sequence length="117" mass="11832">MQTAGTGPARPPATLAAVAGTARDTDMVARYGGEELAVVLPGADLDCAHRTAERIRAAVAALEAPHPGSPTGFLTVSAGVATSAPRRGTRPDGLLKQADRCLYEAKNGGRNRVAAAG</sequence>
<reference evidence="2" key="1">
    <citation type="submission" date="2021-01" db="EMBL/GenBank/DDBJ databases">
        <title>Whole genome shotgun sequence of Actinoplanes rishiriensis NBRC 108556.</title>
        <authorList>
            <person name="Komaki H."/>
            <person name="Tamura T."/>
        </authorList>
    </citation>
    <scope>NUCLEOTIDE SEQUENCE</scope>
    <source>
        <strain evidence="2">NBRC 108556</strain>
    </source>
</reference>
<dbReference type="Gene3D" id="3.30.70.270">
    <property type="match status" value="1"/>
</dbReference>
<name>A0A919JUA8_9ACTN</name>
<gene>
    <name evidence="2" type="ORF">Ari01nite_09570</name>
</gene>
<dbReference type="InterPro" id="IPR050469">
    <property type="entry name" value="Diguanylate_Cyclase"/>
</dbReference>
<dbReference type="SMART" id="SM00267">
    <property type="entry name" value="GGDEF"/>
    <property type="match status" value="1"/>
</dbReference>
<dbReference type="Proteomes" id="UP000636960">
    <property type="component" value="Unassembled WGS sequence"/>
</dbReference>
<dbReference type="SUPFAM" id="SSF55073">
    <property type="entry name" value="Nucleotide cyclase"/>
    <property type="match status" value="1"/>
</dbReference>